<dbReference type="Gramene" id="MELO3C001965.2.1">
    <property type="protein sequence ID" value="MELO3C001965.2.1"/>
    <property type="gene ID" value="MELO3C001965.2"/>
</dbReference>
<dbReference type="RefSeq" id="XP_008439829.1">
    <property type="nucleotide sequence ID" value="XM_008441607.2"/>
</dbReference>
<evidence type="ECO:0000313" key="3">
    <source>
        <dbReference type="Proteomes" id="UP001652600"/>
    </source>
</evidence>
<dbReference type="Proteomes" id="UP001652600">
    <property type="component" value="Chromosome 12"/>
</dbReference>
<evidence type="ECO:0000256" key="1">
    <source>
        <dbReference type="SAM" id="MobiDB-lite"/>
    </source>
</evidence>
<dbReference type="eggNOG" id="ENOG502S7EQ">
    <property type="taxonomic scope" value="Eukaryota"/>
</dbReference>
<feature type="region of interest" description="Disordered" evidence="1">
    <location>
        <begin position="108"/>
        <end position="128"/>
    </location>
</feature>
<dbReference type="EnsemblPlants" id="MELO3C001965.2.1">
    <property type="protein sequence ID" value="MELO3C001965.2.1"/>
    <property type="gene ID" value="MELO3C001965.2"/>
</dbReference>
<dbReference type="InParanoid" id="A0A1S3AZP7"/>
<dbReference type="AlphaFoldDB" id="A0A1S3AZP7"/>
<accession>A0A1S3AZP7</accession>
<dbReference type="PANTHER" id="PTHR35996">
    <property type="entry name" value="OSJNBA0038O10.25 PROTEIN"/>
    <property type="match status" value="1"/>
</dbReference>
<sequence length="128" mass="13845">MAALLLHSSSTASVLFGEMGKLKARSHHSILSSKKPMRSSFLRLGSNNSTNGISAFFFNPVEDPVLKEALKEPVAFAGGLFAGLLRLDLNEDPLKEWVKKTVESAGLTEEVDTQGSVQEDGPTEIEIE</sequence>
<organism evidence="3 4">
    <name type="scientific">Cucumis melo</name>
    <name type="common">Muskmelon</name>
    <dbReference type="NCBI Taxonomy" id="3656"/>
    <lineage>
        <taxon>Eukaryota</taxon>
        <taxon>Viridiplantae</taxon>
        <taxon>Streptophyta</taxon>
        <taxon>Embryophyta</taxon>
        <taxon>Tracheophyta</taxon>
        <taxon>Spermatophyta</taxon>
        <taxon>Magnoliopsida</taxon>
        <taxon>eudicotyledons</taxon>
        <taxon>Gunneridae</taxon>
        <taxon>Pentapetalae</taxon>
        <taxon>rosids</taxon>
        <taxon>fabids</taxon>
        <taxon>Cucurbitales</taxon>
        <taxon>Cucurbitaceae</taxon>
        <taxon>Benincaseae</taxon>
        <taxon>Cucumis</taxon>
    </lineage>
</organism>
<dbReference type="InterPro" id="IPR040278">
    <property type="entry name" value="UPF0426"/>
</dbReference>
<dbReference type="KEGG" id="cmo:103484480"/>
<dbReference type="Pfam" id="PF26369">
    <property type="entry name" value="UPF0426"/>
    <property type="match status" value="1"/>
</dbReference>
<evidence type="ECO:0000313" key="4">
    <source>
        <dbReference type="RefSeq" id="XP_008439829.1"/>
    </source>
</evidence>
<dbReference type="OrthoDB" id="784484at2759"/>
<dbReference type="GeneID" id="103484480"/>
<keyword evidence="3" id="KW-1185">Reference proteome</keyword>
<proteinExistence type="predicted"/>
<dbReference type="PANTHER" id="PTHR35996:SF1">
    <property type="entry name" value="OS04G0528100 PROTEIN"/>
    <property type="match status" value="1"/>
</dbReference>
<reference evidence="2" key="1">
    <citation type="submission" date="2023-03" db="UniProtKB">
        <authorList>
            <consortium name="EnsemblPlants"/>
        </authorList>
    </citation>
    <scope>IDENTIFICATION</scope>
</reference>
<name>A0A1S3AZP7_CUCME</name>
<gene>
    <name evidence="4" type="primary">LOC103484480</name>
    <name evidence="2" type="synonym">103484480</name>
</gene>
<protein>
    <submittedName>
        <fullName evidence="4">UPF0426 protein At1g28150, chloroplastic</fullName>
    </submittedName>
</protein>
<evidence type="ECO:0000313" key="2">
    <source>
        <dbReference type="EnsemblPlants" id="MELO3C001965.2.1"/>
    </source>
</evidence>
<reference evidence="4" key="2">
    <citation type="submission" date="2025-04" db="UniProtKB">
        <authorList>
            <consortium name="RefSeq"/>
        </authorList>
    </citation>
    <scope>IDENTIFICATION</scope>
</reference>